<dbReference type="Gene3D" id="3.40.50.150">
    <property type="entry name" value="Vaccinia Virus protein VP39"/>
    <property type="match status" value="1"/>
</dbReference>
<dbReference type="RefSeq" id="WP_345865791.1">
    <property type="nucleotide sequence ID" value="NZ_JBDIMF010000006.1"/>
</dbReference>
<evidence type="ECO:0000313" key="2">
    <source>
        <dbReference type="Proteomes" id="UP001404104"/>
    </source>
</evidence>
<dbReference type="EC" id="2.1.1.-" evidence="1"/>
<dbReference type="EMBL" id="JBDIMF010000006">
    <property type="protein sequence ID" value="MEN2787573.1"/>
    <property type="molecule type" value="Genomic_DNA"/>
</dbReference>
<sequence length="242" mass="27573">MLNWLDEATFKIGDVTFTLDYMLGGSKRPSDVKNFTMMKATNFLDKYLSLQGKGIQKVLELGVYQGGSYVFLDKLLRPARISAVELETKPIPALDRYISENRERCKLYYGTSQADVDALERIVRDDFDGELDLVVDDASHFYELTKTSFETLFPRLKPGGTYIIEDWSWSFEPSYQDTSHSWFTQPSLANIFIDLAEELSINNSVHEVTIGREMIVITKTTAAKQGPLFQGKGRRGRDLQLL</sequence>
<organism evidence="1 2">
    <name type="scientific">Sphingomonas qilianensis</name>
    <dbReference type="NCBI Taxonomy" id="1736690"/>
    <lineage>
        <taxon>Bacteria</taxon>
        <taxon>Pseudomonadati</taxon>
        <taxon>Pseudomonadota</taxon>
        <taxon>Alphaproteobacteria</taxon>
        <taxon>Sphingomonadales</taxon>
        <taxon>Sphingomonadaceae</taxon>
        <taxon>Sphingomonas</taxon>
    </lineage>
</organism>
<reference evidence="1 2" key="1">
    <citation type="submission" date="2024-05" db="EMBL/GenBank/DDBJ databases">
        <authorList>
            <person name="Liu Q."/>
            <person name="Xin Y.-H."/>
        </authorList>
    </citation>
    <scope>NUCLEOTIDE SEQUENCE [LARGE SCALE GENOMIC DNA]</scope>
    <source>
        <strain evidence="1 2">CGMCC 1.15349</strain>
    </source>
</reference>
<accession>A0ABU9XVI3</accession>
<keyword evidence="1" id="KW-0808">Transferase</keyword>
<dbReference type="SUPFAM" id="SSF53335">
    <property type="entry name" value="S-adenosyl-L-methionine-dependent methyltransferases"/>
    <property type="match status" value="1"/>
</dbReference>
<dbReference type="Pfam" id="PF13578">
    <property type="entry name" value="Methyltransf_24"/>
    <property type="match status" value="1"/>
</dbReference>
<protein>
    <submittedName>
        <fullName evidence="1">Class I SAM-dependent methyltransferase</fullName>
        <ecNumber evidence="1">2.1.1.-</ecNumber>
    </submittedName>
</protein>
<dbReference type="Proteomes" id="UP001404104">
    <property type="component" value="Unassembled WGS sequence"/>
</dbReference>
<dbReference type="GO" id="GO:0008168">
    <property type="term" value="F:methyltransferase activity"/>
    <property type="evidence" value="ECO:0007669"/>
    <property type="project" value="UniProtKB-KW"/>
</dbReference>
<gene>
    <name evidence="1" type="ORF">ABC969_14230</name>
</gene>
<keyword evidence="1" id="KW-0489">Methyltransferase</keyword>
<comment type="caution">
    <text evidence="1">The sequence shown here is derived from an EMBL/GenBank/DDBJ whole genome shotgun (WGS) entry which is preliminary data.</text>
</comment>
<evidence type="ECO:0000313" key="1">
    <source>
        <dbReference type="EMBL" id="MEN2787573.1"/>
    </source>
</evidence>
<keyword evidence="2" id="KW-1185">Reference proteome</keyword>
<dbReference type="GO" id="GO:0032259">
    <property type="term" value="P:methylation"/>
    <property type="evidence" value="ECO:0007669"/>
    <property type="project" value="UniProtKB-KW"/>
</dbReference>
<name>A0ABU9XVI3_9SPHN</name>
<dbReference type="InterPro" id="IPR029063">
    <property type="entry name" value="SAM-dependent_MTases_sf"/>
</dbReference>
<proteinExistence type="predicted"/>